<evidence type="ECO:0000256" key="4">
    <source>
        <dbReference type="ARBA" id="ARBA00022692"/>
    </source>
</evidence>
<evidence type="ECO:0000256" key="5">
    <source>
        <dbReference type="ARBA" id="ARBA00022989"/>
    </source>
</evidence>
<reference evidence="9" key="1">
    <citation type="submission" date="2020-12" db="EMBL/GenBank/DDBJ databases">
        <title>Antrihabitans popcorni sp. nov. and Antrihabitans auranticaus sp. nov., isolated from a larva cave.</title>
        <authorList>
            <person name="Lee S.D."/>
            <person name="Kim I.S."/>
        </authorList>
    </citation>
    <scope>NUCLEOTIDE SEQUENCE</scope>
    <source>
        <strain evidence="9">YC3-6</strain>
    </source>
</reference>
<dbReference type="GO" id="GO:0022857">
    <property type="term" value="F:transmembrane transporter activity"/>
    <property type="evidence" value="ECO:0007669"/>
    <property type="project" value="InterPro"/>
</dbReference>
<dbReference type="RefSeq" id="WP_199702557.1">
    <property type="nucleotide sequence ID" value="NZ_JAEMNV010000001.1"/>
</dbReference>
<evidence type="ECO:0000256" key="2">
    <source>
        <dbReference type="ARBA" id="ARBA00022448"/>
    </source>
</evidence>
<keyword evidence="4 7" id="KW-0812">Transmembrane</keyword>
<evidence type="ECO:0000256" key="7">
    <source>
        <dbReference type="SAM" id="Phobius"/>
    </source>
</evidence>
<protein>
    <submittedName>
        <fullName evidence="9">MFS transporter</fullName>
    </submittedName>
</protein>
<evidence type="ECO:0000256" key="6">
    <source>
        <dbReference type="ARBA" id="ARBA00023136"/>
    </source>
</evidence>
<keyword evidence="3" id="KW-1003">Cell membrane</keyword>
<evidence type="ECO:0000256" key="1">
    <source>
        <dbReference type="ARBA" id="ARBA00004651"/>
    </source>
</evidence>
<feature type="transmembrane region" description="Helical" evidence="7">
    <location>
        <begin position="12"/>
        <end position="33"/>
    </location>
</feature>
<comment type="subcellular location">
    <subcellularLocation>
        <location evidence="1">Cell membrane</location>
        <topology evidence="1">Multi-pass membrane protein</topology>
    </subcellularLocation>
</comment>
<dbReference type="Pfam" id="PF07690">
    <property type="entry name" value="MFS_1"/>
    <property type="match status" value="1"/>
</dbReference>
<accession>A0A934U1C6</accession>
<proteinExistence type="predicted"/>
<gene>
    <name evidence="9" type="ORF">JGU71_04235</name>
</gene>
<organism evidence="9 10">
    <name type="scientific">Antrihabitans stalagmiti</name>
    <dbReference type="NCBI Taxonomy" id="2799499"/>
    <lineage>
        <taxon>Bacteria</taxon>
        <taxon>Bacillati</taxon>
        <taxon>Actinomycetota</taxon>
        <taxon>Actinomycetes</taxon>
        <taxon>Mycobacteriales</taxon>
        <taxon>Nocardiaceae</taxon>
        <taxon>Antrihabitans</taxon>
    </lineage>
</organism>
<keyword evidence="10" id="KW-1185">Reference proteome</keyword>
<dbReference type="InterPro" id="IPR011701">
    <property type="entry name" value="MFS"/>
</dbReference>
<feature type="transmembrane region" description="Helical" evidence="7">
    <location>
        <begin position="359"/>
        <end position="383"/>
    </location>
</feature>
<feature type="transmembrane region" description="Helical" evidence="7">
    <location>
        <begin position="111"/>
        <end position="130"/>
    </location>
</feature>
<dbReference type="EMBL" id="JAEMNV010000001">
    <property type="protein sequence ID" value="MBJ8338086.1"/>
    <property type="molecule type" value="Genomic_DNA"/>
</dbReference>
<dbReference type="InterPro" id="IPR036259">
    <property type="entry name" value="MFS_trans_sf"/>
</dbReference>
<feature type="transmembrane region" description="Helical" evidence="7">
    <location>
        <begin position="395"/>
        <end position="416"/>
    </location>
</feature>
<feature type="transmembrane region" description="Helical" evidence="7">
    <location>
        <begin position="329"/>
        <end position="347"/>
    </location>
</feature>
<dbReference type="SUPFAM" id="SSF103473">
    <property type="entry name" value="MFS general substrate transporter"/>
    <property type="match status" value="1"/>
</dbReference>
<feature type="transmembrane region" description="Helical" evidence="7">
    <location>
        <begin position="78"/>
        <end position="99"/>
    </location>
</feature>
<keyword evidence="5 7" id="KW-1133">Transmembrane helix</keyword>
<dbReference type="PANTHER" id="PTHR42718">
    <property type="entry name" value="MAJOR FACILITATOR SUPERFAMILY MULTIDRUG TRANSPORTER MFSC"/>
    <property type="match status" value="1"/>
</dbReference>
<sequence length="465" mass="47750">MNQVEPRRRGAIAVVLVAVFVSSLDVMIVNIAFPDMLLSFSDATLGDLSWVLSAYAITFAALLMPAGRWADRSGRKRAFLVGLVVFTLASAACAAAPMLEVLVAGRVAQGVGAALMTPSSLGLLLALFPAEKRGAAIGLWSAMSGAGAAFGPPIGGLLVQADWRWVFLVNLPIGVAAVIVGIRTLPEMREERPTAPDVLGAVVLAATAAAIVAAIVQGPDWGWTSGGVVGLFALGIVGVVFSVRRTFRHPAPVIDPAILRIRSVAVGDLATFFLFGSFAALILASTLFLTGIWHHSVLRAAMEIAPGPLMVAVAAVPGGILAERYGARLVGLVGSVLFAAAGVWWVLATEVAPAYTTTFLPALLVGGVGLGLLLTSVASAATLSLPPERFATGSALMTMCRQVGVAIGVAVVAVILDVRPDLAAFHTAWLFMAGCSLAAGLTLLMLGAERSSDTVEAAQVAAATN</sequence>
<evidence type="ECO:0000256" key="3">
    <source>
        <dbReference type="ARBA" id="ARBA00022475"/>
    </source>
</evidence>
<feature type="transmembrane region" description="Helical" evidence="7">
    <location>
        <begin position="198"/>
        <end position="216"/>
    </location>
</feature>
<dbReference type="PANTHER" id="PTHR42718:SF48">
    <property type="entry name" value="CONSERVED TWO-DOMAIN MEMBRANE PROTEIN-RELATED"/>
    <property type="match status" value="1"/>
</dbReference>
<keyword evidence="2" id="KW-0813">Transport</keyword>
<dbReference type="GO" id="GO:0005886">
    <property type="term" value="C:plasma membrane"/>
    <property type="evidence" value="ECO:0007669"/>
    <property type="project" value="UniProtKB-SubCell"/>
</dbReference>
<dbReference type="CDD" id="cd17321">
    <property type="entry name" value="MFS_MMR_MDR_like"/>
    <property type="match status" value="1"/>
</dbReference>
<feature type="transmembrane region" description="Helical" evidence="7">
    <location>
        <begin position="304"/>
        <end position="322"/>
    </location>
</feature>
<name>A0A934U1C6_9NOCA</name>
<feature type="transmembrane region" description="Helical" evidence="7">
    <location>
        <begin position="165"/>
        <end position="186"/>
    </location>
</feature>
<evidence type="ECO:0000259" key="8">
    <source>
        <dbReference type="PROSITE" id="PS50850"/>
    </source>
</evidence>
<dbReference type="NCBIfam" id="TIGR00711">
    <property type="entry name" value="efflux_EmrB"/>
    <property type="match status" value="1"/>
</dbReference>
<evidence type="ECO:0000313" key="10">
    <source>
        <dbReference type="Proteomes" id="UP000655868"/>
    </source>
</evidence>
<dbReference type="PROSITE" id="PS50850">
    <property type="entry name" value="MFS"/>
    <property type="match status" value="1"/>
</dbReference>
<dbReference type="InterPro" id="IPR004638">
    <property type="entry name" value="EmrB-like"/>
</dbReference>
<dbReference type="Proteomes" id="UP000655868">
    <property type="component" value="Unassembled WGS sequence"/>
</dbReference>
<feature type="transmembrane region" description="Helical" evidence="7">
    <location>
        <begin position="137"/>
        <end position="159"/>
    </location>
</feature>
<dbReference type="PRINTS" id="PR01036">
    <property type="entry name" value="TCRTETB"/>
</dbReference>
<feature type="transmembrane region" description="Helical" evidence="7">
    <location>
        <begin position="48"/>
        <end position="66"/>
    </location>
</feature>
<dbReference type="AlphaFoldDB" id="A0A934U1C6"/>
<dbReference type="Gene3D" id="1.20.1250.20">
    <property type="entry name" value="MFS general substrate transporter like domains"/>
    <property type="match status" value="2"/>
</dbReference>
<dbReference type="InterPro" id="IPR020846">
    <property type="entry name" value="MFS_dom"/>
</dbReference>
<feature type="transmembrane region" description="Helical" evidence="7">
    <location>
        <begin position="264"/>
        <end position="292"/>
    </location>
</feature>
<feature type="domain" description="Major facilitator superfamily (MFS) profile" evidence="8">
    <location>
        <begin position="11"/>
        <end position="451"/>
    </location>
</feature>
<evidence type="ECO:0000313" key="9">
    <source>
        <dbReference type="EMBL" id="MBJ8338086.1"/>
    </source>
</evidence>
<feature type="transmembrane region" description="Helical" evidence="7">
    <location>
        <begin position="222"/>
        <end position="243"/>
    </location>
</feature>
<feature type="transmembrane region" description="Helical" evidence="7">
    <location>
        <begin position="428"/>
        <end position="446"/>
    </location>
</feature>
<comment type="caution">
    <text evidence="9">The sequence shown here is derived from an EMBL/GenBank/DDBJ whole genome shotgun (WGS) entry which is preliminary data.</text>
</comment>
<keyword evidence="6 7" id="KW-0472">Membrane</keyword>